<proteinExistence type="predicted"/>
<sequence>MTPAYTRIVARVLLRVASRESVAWSITCSVQSMVTFFVSIFRYKAEIVRAVTQEEKGHDALGLTNQHQRRGIMLSLPLVFLAYSVAGFITGVVIHSFRSAIINLASAGSPIAAKFDEYMDMAAHEIF</sequence>
<gene>
    <name evidence="2" type="ORF">PAXINDRAFT_19454</name>
</gene>
<reference evidence="3" key="2">
    <citation type="submission" date="2015-01" db="EMBL/GenBank/DDBJ databases">
        <title>Evolutionary Origins and Diversification of the Mycorrhizal Mutualists.</title>
        <authorList>
            <consortium name="DOE Joint Genome Institute"/>
            <consortium name="Mycorrhizal Genomics Consortium"/>
            <person name="Kohler A."/>
            <person name="Kuo A."/>
            <person name="Nagy L.G."/>
            <person name="Floudas D."/>
            <person name="Copeland A."/>
            <person name="Barry K.W."/>
            <person name="Cichocki N."/>
            <person name="Veneault-Fourrey C."/>
            <person name="LaButti K."/>
            <person name="Lindquist E.A."/>
            <person name="Lipzen A."/>
            <person name="Lundell T."/>
            <person name="Morin E."/>
            <person name="Murat C."/>
            <person name="Riley R."/>
            <person name="Ohm R."/>
            <person name="Sun H."/>
            <person name="Tunlid A."/>
            <person name="Henrissat B."/>
            <person name="Grigoriev I.V."/>
            <person name="Hibbett D.S."/>
            <person name="Martin F."/>
        </authorList>
    </citation>
    <scope>NUCLEOTIDE SEQUENCE [LARGE SCALE GENOMIC DNA]</scope>
    <source>
        <strain evidence="3">ATCC 200175</strain>
    </source>
</reference>
<dbReference type="HOGENOM" id="CLU_1971236_0_0_1"/>
<keyword evidence="1" id="KW-1133">Transmembrane helix</keyword>
<organism evidence="2 3">
    <name type="scientific">Paxillus involutus ATCC 200175</name>
    <dbReference type="NCBI Taxonomy" id="664439"/>
    <lineage>
        <taxon>Eukaryota</taxon>
        <taxon>Fungi</taxon>
        <taxon>Dikarya</taxon>
        <taxon>Basidiomycota</taxon>
        <taxon>Agaricomycotina</taxon>
        <taxon>Agaricomycetes</taxon>
        <taxon>Agaricomycetidae</taxon>
        <taxon>Boletales</taxon>
        <taxon>Paxilineae</taxon>
        <taxon>Paxillaceae</taxon>
        <taxon>Paxillus</taxon>
    </lineage>
</organism>
<keyword evidence="3" id="KW-1185">Reference proteome</keyword>
<dbReference type="OrthoDB" id="2692691at2759"/>
<feature type="transmembrane region" description="Helical" evidence="1">
    <location>
        <begin position="72"/>
        <end position="94"/>
    </location>
</feature>
<dbReference type="EMBL" id="KN819924">
    <property type="protein sequence ID" value="KIJ07350.1"/>
    <property type="molecule type" value="Genomic_DNA"/>
</dbReference>
<dbReference type="AlphaFoldDB" id="A0A0C9SWU0"/>
<keyword evidence="1" id="KW-0472">Membrane</keyword>
<evidence type="ECO:0000256" key="1">
    <source>
        <dbReference type="SAM" id="Phobius"/>
    </source>
</evidence>
<name>A0A0C9SWU0_PAXIN</name>
<protein>
    <submittedName>
        <fullName evidence="2">Uncharacterized protein</fullName>
    </submittedName>
</protein>
<feature type="transmembrane region" description="Helical" evidence="1">
    <location>
        <begin position="21"/>
        <end position="41"/>
    </location>
</feature>
<evidence type="ECO:0000313" key="3">
    <source>
        <dbReference type="Proteomes" id="UP000053647"/>
    </source>
</evidence>
<reference evidence="2 3" key="1">
    <citation type="submission" date="2014-06" db="EMBL/GenBank/DDBJ databases">
        <authorList>
            <consortium name="DOE Joint Genome Institute"/>
            <person name="Kuo A."/>
            <person name="Kohler A."/>
            <person name="Nagy L.G."/>
            <person name="Floudas D."/>
            <person name="Copeland A."/>
            <person name="Barry K.W."/>
            <person name="Cichocki N."/>
            <person name="Veneault-Fourrey C."/>
            <person name="LaButti K."/>
            <person name="Lindquist E.A."/>
            <person name="Lipzen A."/>
            <person name="Lundell T."/>
            <person name="Morin E."/>
            <person name="Murat C."/>
            <person name="Sun H."/>
            <person name="Tunlid A."/>
            <person name="Henrissat B."/>
            <person name="Grigoriev I.V."/>
            <person name="Hibbett D.S."/>
            <person name="Martin F."/>
            <person name="Nordberg H.P."/>
            <person name="Cantor M.N."/>
            <person name="Hua S.X."/>
        </authorList>
    </citation>
    <scope>NUCLEOTIDE SEQUENCE [LARGE SCALE GENOMIC DNA]</scope>
    <source>
        <strain evidence="2 3">ATCC 200175</strain>
    </source>
</reference>
<dbReference type="Proteomes" id="UP000053647">
    <property type="component" value="Unassembled WGS sequence"/>
</dbReference>
<keyword evidence="1" id="KW-0812">Transmembrane</keyword>
<evidence type="ECO:0000313" key="2">
    <source>
        <dbReference type="EMBL" id="KIJ07350.1"/>
    </source>
</evidence>
<accession>A0A0C9SWU0</accession>